<sequence>MVEPPRLSRQVSDLRLETEFLQSSTEHLIQGAGRNSVRQRWRSHDHKPILGQGSYGVVRLERSENDPVALRAVKQIKKSDPNGNTIDYARELEAIVRFSYSELRHRFVCSSGWFEDEASIFIVMEYLMDGDLNHHIKTPLPESDVMEIIGQILEGLGHMHDHGFIHRDLKPGNIMVAAKHPSWKVKIADFGVSNERHFTSISPNTFYVGTLGYAAPEQLAVGKLPDSPVHGNEADLWSIGIITFRILTGKLPFLDTQALSRYTFGKIQFPVDPLDSVNASRNAERFIRGLLVFQPHERMSARASLAHPWMSSRAASEESQLSLRSIGSIHSHSSYPMSQVSEMPSARWSDVWDSTPFLPDTVQPERQREQLKKLQEPPLRLPPIPLLPESPLPASSPSPAPNETAQASHPPPQSPEPSLPSPQDSSSDAVPERTEKGGALKKHLRTAQIGVANRLIKAQNYQEAIPSLKQLLSNSSELDETQQTTVANLGALTFTETLTPMEEIKIYFDRNDSFRAAYLESLIRKMKERCAAKAYQEASPWLNQLLHNYDQLTSGQQEIVVSLAALAFIESSMPIEGTLEHNKEFRVVYDQMRVSKVEEWFQQNRHHDIITLLKEYESLELPPWSLDQSSAYPNINEEIQLRRRLATSLNMTGNAQRGRSILENLLVFMADSHGQRAPVHIMISEILISLANESDDLKYKILAKNHAEEAANLYMDSAGLANPGTLKAATIVSDLSEELGDENQEAWKQILADVKHMNRLAELKKFRSEGKKFKRKKHAQAFVLCQTRMLEASHTNPDRAVEIALDYLESNFYMRDGQNFCEKCAEEYFRRSEFSWTAAIPLE</sequence>
<dbReference type="InterPro" id="IPR045269">
    <property type="entry name" value="Atg1-like"/>
</dbReference>
<evidence type="ECO:0000313" key="16">
    <source>
        <dbReference type="EMBL" id="VUC27341.1"/>
    </source>
</evidence>
<gene>
    <name evidence="16" type="ORF">CLO192961_LOCUS208454</name>
</gene>
<keyword evidence="10" id="KW-0072">Autophagy</keyword>
<evidence type="ECO:0000256" key="9">
    <source>
        <dbReference type="ARBA" id="ARBA00022927"/>
    </source>
</evidence>
<keyword evidence="6" id="KW-0547">Nucleotide-binding</keyword>
<dbReference type="PROSITE" id="PS50011">
    <property type="entry name" value="PROTEIN_KINASE_DOM"/>
    <property type="match status" value="1"/>
</dbReference>
<dbReference type="Proteomes" id="UP000766486">
    <property type="component" value="Unassembled WGS sequence"/>
</dbReference>
<feature type="compositionally biased region" description="Pro residues" evidence="14">
    <location>
        <begin position="409"/>
        <end position="420"/>
    </location>
</feature>
<comment type="catalytic activity">
    <reaction evidence="13">
        <text>L-seryl-[protein] + ATP = O-phospho-L-seryl-[protein] + ADP + H(+)</text>
        <dbReference type="Rhea" id="RHEA:17989"/>
        <dbReference type="Rhea" id="RHEA-COMP:9863"/>
        <dbReference type="Rhea" id="RHEA-COMP:11604"/>
        <dbReference type="ChEBI" id="CHEBI:15378"/>
        <dbReference type="ChEBI" id="CHEBI:29999"/>
        <dbReference type="ChEBI" id="CHEBI:30616"/>
        <dbReference type="ChEBI" id="CHEBI:83421"/>
        <dbReference type="ChEBI" id="CHEBI:456216"/>
        <dbReference type="EC" id="2.7.11.1"/>
    </reaction>
</comment>
<keyword evidence="5" id="KW-0808">Transferase</keyword>
<evidence type="ECO:0000256" key="5">
    <source>
        <dbReference type="ARBA" id="ARBA00022679"/>
    </source>
</evidence>
<reference evidence="16 17" key="1">
    <citation type="submission" date="2019-06" db="EMBL/GenBank/DDBJ databases">
        <authorList>
            <person name="Broberg M."/>
        </authorList>
    </citation>
    <scope>NUCLEOTIDE SEQUENCE [LARGE SCALE GENOMIC DNA]</scope>
</reference>
<keyword evidence="17" id="KW-1185">Reference proteome</keyword>
<dbReference type="InterPro" id="IPR008271">
    <property type="entry name" value="Ser/Thr_kinase_AS"/>
</dbReference>
<dbReference type="PROSITE" id="PS00108">
    <property type="entry name" value="PROTEIN_KINASE_ST"/>
    <property type="match status" value="1"/>
</dbReference>
<evidence type="ECO:0000256" key="8">
    <source>
        <dbReference type="ARBA" id="ARBA00022840"/>
    </source>
</evidence>
<keyword evidence="8" id="KW-0067">ATP-binding</keyword>
<evidence type="ECO:0000256" key="6">
    <source>
        <dbReference type="ARBA" id="ARBA00022741"/>
    </source>
</evidence>
<evidence type="ECO:0000256" key="1">
    <source>
        <dbReference type="ARBA" id="ARBA00004623"/>
    </source>
</evidence>
<proteinExistence type="predicted"/>
<organism evidence="16 17">
    <name type="scientific">Bionectria ochroleuca</name>
    <name type="common">Gliocladium roseum</name>
    <dbReference type="NCBI Taxonomy" id="29856"/>
    <lineage>
        <taxon>Eukaryota</taxon>
        <taxon>Fungi</taxon>
        <taxon>Dikarya</taxon>
        <taxon>Ascomycota</taxon>
        <taxon>Pezizomycotina</taxon>
        <taxon>Sordariomycetes</taxon>
        <taxon>Hypocreomycetidae</taxon>
        <taxon>Hypocreales</taxon>
        <taxon>Bionectriaceae</taxon>
        <taxon>Clonostachys</taxon>
    </lineage>
</organism>
<keyword evidence="7" id="KW-0418">Kinase</keyword>
<name>A0ABY6U8P6_BIOOC</name>
<dbReference type="Pfam" id="PF00069">
    <property type="entry name" value="Pkinase"/>
    <property type="match status" value="1"/>
</dbReference>
<evidence type="ECO:0000256" key="12">
    <source>
        <dbReference type="ARBA" id="ARBA00047899"/>
    </source>
</evidence>
<evidence type="ECO:0000256" key="11">
    <source>
        <dbReference type="ARBA" id="ARBA00030237"/>
    </source>
</evidence>
<keyword evidence="9" id="KW-0653">Protein transport</keyword>
<feature type="compositionally biased region" description="Basic and acidic residues" evidence="14">
    <location>
        <begin position="363"/>
        <end position="375"/>
    </location>
</feature>
<comment type="caution">
    <text evidence="16">The sequence shown here is derived from an EMBL/GenBank/DDBJ whole genome shotgun (WGS) entry which is preliminary data.</text>
</comment>
<evidence type="ECO:0000256" key="3">
    <source>
        <dbReference type="ARBA" id="ARBA00022448"/>
    </source>
</evidence>
<keyword evidence="4" id="KW-0723">Serine/threonine-protein kinase</keyword>
<dbReference type="EC" id="2.7.11.1" evidence="2"/>
<evidence type="ECO:0000256" key="14">
    <source>
        <dbReference type="SAM" id="MobiDB-lite"/>
    </source>
</evidence>
<comment type="subcellular location">
    <subcellularLocation>
        <location evidence="1">Preautophagosomal structure membrane</location>
        <topology evidence="1">Peripheral membrane protein</topology>
    </subcellularLocation>
</comment>
<evidence type="ECO:0000256" key="10">
    <source>
        <dbReference type="ARBA" id="ARBA00023006"/>
    </source>
</evidence>
<evidence type="ECO:0000313" key="17">
    <source>
        <dbReference type="Proteomes" id="UP000766486"/>
    </source>
</evidence>
<feature type="domain" description="Protein kinase" evidence="15">
    <location>
        <begin position="44"/>
        <end position="310"/>
    </location>
</feature>
<feature type="region of interest" description="Disordered" evidence="14">
    <location>
        <begin position="357"/>
        <end position="442"/>
    </location>
</feature>
<accession>A0ABY6U8P6</accession>
<evidence type="ECO:0000256" key="2">
    <source>
        <dbReference type="ARBA" id="ARBA00012513"/>
    </source>
</evidence>
<evidence type="ECO:0000256" key="4">
    <source>
        <dbReference type="ARBA" id="ARBA00022527"/>
    </source>
</evidence>
<evidence type="ECO:0000259" key="15">
    <source>
        <dbReference type="PROSITE" id="PS50011"/>
    </source>
</evidence>
<evidence type="ECO:0000256" key="7">
    <source>
        <dbReference type="ARBA" id="ARBA00022777"/>
    </source>
</evidence>
<dbReference type="Gene3D" id="1.10.510.10">
    <property type="entry name" value="Transferase(Phosphotransferase) domain 1"/>
    <property type="match status" value="1"/>
</dbReference>
<dbReference type="PANTHER" id="PTHR24348">
    <property type="entry name" value="SERINE/THREONINE-PROTEIN KINASE UNC-51-RELATED"/>
    <property type="match status" value="1"/>
</dbReference>
<feature type="compositionally biased region" description="Pro residues" evidence="14">
    <location>
        <begin position="379"/>
        <end position="400"/>
    </location>
</feature>
<dbReference type="EMBL" id="CABFNS010000767">
    <property type="protein sequence ID" value="VUC27341.1"/>
    <property type="molecule type" value="Genomic_DNA"/>
</dbReference>
<dbReference type="InterPro" id="IPR000719">
    <property type="entry name" value="Prot_kinase_dom"/>
</dbReference>
<dbReference type="PANTHER" id="PTHR24348:SF22">
    <property type="entry name" value="NON-SPECIFIC SERINE_THREONINE PROTEIN KINASE"/>
    <property type="match status" value="1"/>
</dbReference>
<dbReference type="InterPro" id="IPR011009">
    <property type="entry name" value="Kinase-like_dom_sf"/>
</dbReference>
<dbReference type="SUPFAM" id="SSF56112">
    <property type="entry name" value="Protein kinase-like (PK-like)"/>
    <property type="match status" value="1"/>
</dbReference>
<protein>
    <recommendedName>
        <fullName evidence="2">non-specific serine/threonine protein kinase</fullName>
        <ecNumber evidence="2">2.7.11.1</ecNumber>
    </recommendedName>
    <alternativeName>
        <fullName evidence="11">Autophagy-related protein 1</fullName>
    </alternativeName>
</protein>
<comment type="catalytic activity">
    <reaction evidence="12">
        <text>L-threonyl-[protein] + ATP = O-phospho-L-threonyl-[protein] + ADP + H(+)</text>
        <dbReference type="Rhea" id="RHEA:46608"/>
        <dbReference type="Rhea" id="RHEA-COMP:11060"/>
        <dbReference type="Rhea" id="RHEA-COMP:11605"/>
        <dbReference type="ChEBI" id="CHEBI:15378"/>
        <dbReference type="ChEBI" id="CHEBI:30013"/>
        <dbReference type="ChEBI" id="CHEBI:30616"/>
        <dbReference type="ChEBI" id="CHEBI:61977"/>
        <dbReference type="ChEBI" id="CHEBI:456216"/>
        <dbReference type="EC" id="2.7.11.1"/>
    </reaction>
</comment>
<evidence type="ECO:0000256" key="13">
    <source>
        <dbReference type="ARBA" id="ARBA00048679"/>
    </source>
</evidence>
<keyword evidence="3" id="KW-0813">Transport</keyword>
<dbReference type="SMART" id="SM00220">
    <property type="entry name" value="S_TKc"/>
    <property type="match status" value="1"/>
</dbReference>